<dbReference type="EnsemblMetazoa" id="GBRI032740-RA">
    <property type="protein sequence ID" value="GBRI032740-PA"/>
    <property type="gene ID" value="GBRI032740"/>
</dbReference>
<evidence type="ECO:0000313" key="6">
    <source>
        <dbReference type="Proteomes" id="UP000091820"/>
    </source>
</evidence>
<dbReference type="InterPro" id="IPR001806">
    <property type="entry name" value="Small_GTPase"/>
</dbReference>
<organism evidence="5 6">
    <name type="scientific">Glossina brevipalpis</name>
    <dbReference type="NCBI Taxonomy" id="37001"/>
    <lineage>
        <taxon>Eukaryota</taxon>
        <taxon>Metazoa</taxon>
        <taxon>Ecdysozoa</taxon>
        <taxon>Arthropoda</taxon>
        <taxon>Hexapoda</taxon>
        <taxon>Insecta</taxon>
        <taxon>Pterygota</taxon>
        <taxon>Neoptera</taxon>
        <taxon>Endopterygota</taxon>
        <taxon>Diptera</taxon>
        <taxon>Brachycera</taxon>
        <taxon>Muscomorpha</taxon>
        <taxon>Hippoboscoidea</taxon>
        <taxon>Glossinidae</taxon>
        <taxon>Glossina</taxon>
    </lineage>
</organism>
<dbReference type="GO" id="GO:0006606">
    <property type="term" value="P:protein import into nucleus"/>
    <property type="evidence" value="ECO:0007669"/>
    <property type="project" value="TreeGrafter"/>
</dbReference>
<keyword evidence="2" id="KW-0547">Nucleotide-binding</keyword>
<proteinExistence type="predicted"/>
<name>A0A1A9WUJ9_9MUSC</name>
<dbReference type="GO" id="GO:0003924">
    <property type="term" value="F:GTPase activity"/>
    <property type="evidence" value="ECO:0007669"/>
    <property type="project" value="InterPro"/>
</dbReference>
<keyword evidence="6" id="KW-1185">Reference proteome</keyword>
<dbReference type="STRING" id="37001.A0A1A9WUJ9"/>
<dbReference type="InterPro" id="IPR027417">
    <property type="entry name" value="P-loop_NTPase"/>
</dbReference>
<protein>
    <submittedName>
        <fullName evidence="5">Uncharacterized protein</fullName>
    </submittedName>
</protein>
<dbReference type="Proteomes" id="UP000091820">
    <property type="component" value="Unassembled WGS sequence"/>
</dbReference>
<reference evidence="5" key="2">
    <citation type="submission" date="2020-05" db="UniProtKB">
        <authorList>
            <consortium name="EnsemblMetazoa"/>
        </authorList>
    </citation>
    <scope>IDENTIFICATION</scope>
    <source>
        <strain evidence="5">IAEA</strain>
    </source>
</reference>
<dbReference type="GO" id="GO:0005634">
    <property type="term" value="C:nucleus"/>
    <property type="evidence" value="ECO:0007669"/>
    <property type="project" value="TreeGrafter"/>
</dbReference>
<dbReference type="GO" id="GO:0005525">
    <property type="term" value="F:GTP binding"/>
    <property type="evidence" value="ECO:0007669"/>
    <property type="project" value="UniProtKB-KW"/>
</dbReference>
<dbReference type="InterPro" id="IPR002041">
    <property type="entry name" value="Ran_GTPase"/>
</dbReference>
<evidence type="ECO:0000256" key="2">
    <source>
        <dbReference type="ARBA" id="ARBA00022741"/>
    </source>
</evidence>
<keyword evidence="3" id="KW-0653">Protein transport</keyword>
<keyword evidence="4" id="KW-0342">GTP-binding</keyword>
<evidence type="ECO:0000256" key="4">
    <source>
        <dbReference type="ARBA" id="ARBA00023134"/>
    </source>
</evidence>
<reference evidence="6" key="1">
    <citation type="submission" date="2014-03" db="EMBL/GenBank/DDBJ databases">
        <authorList>
            <person name="Aksoy S."/>
            <person name="Warren W."/>
            <person name="Wilson R.K."/>
        </authorList>
    </citation>
    <scope>NUCLEOTIDE SEQUENCE [LARGE SCALE GENOMIC DNA]</scope>
    <source>
        <strain evidence="6">IAEA</strain>
    </source>
</reference>
<dbReference type="GO" id="GO:0000054">
    <property type="term" value="P:ribosomal subunit export from nucleus"/>
    <property type="evidence" value="ECO:0007669"/>
    <property type="project" value="TreeGrafter"/>
</dbReference>
<dbReference type="Gene3D" id="3.40.50.300">
    <property type="entry name" value="P-loop containing nucleotide triphosphate hydrolases"/>
    <property type="match status" value="2"/>
</dbReference>
<dbReference type="Pfam" id="PF00071">
    <property type="entry name" value="Ras"/>
    <property type="match status" value="1"/>
</dbReference>
<evidence type="ECO:0000313" key="5">
    <source>
        <dbReference type="EnsemblMetazoa" id="GBRI032740-PA"/>
    </source>
</evidence>
<accession>A0A1A9WUJ9</accession>
<dbReference type="VEuPathDB" id="VectorBase:GBRI032740"/>
<evidence type="ECO:0000256" key="3">
    <source>
        <dbReference type="ARBA" id="ARBA00022927"/>
    </source>
</evidence>
<dbReference type="SUPFAM" id="SSF52540">
    <property type="entry name" value="P-loop containing nucleoside triphosphate hydrolases"/>
    <property type="match status" value="1"/>
</dbReference>
<evidence type="ECO:0000256" key="1">
    <source>
        <dbReference type="ARBA" id="ARBA00022448"/>
    </source>
</evidence>
<dbReference type="AlphaFoldDB" id="A0A1A9WUJ9"/>
<dbReference type="PANTHER" id="PTHR24071:SF0">
    <property type="entry name" value="GTP-BINDING NUCLEAR PROTEIN RAN"/>
    <property type="match status" value="1"/>
</dbReference>
<dbReference type="PANTHER" id="PTHR24071">
    <property type="entry name" value="RAN GTPASE"/>
    <property type="match status" value="1"/>
</dbReference>
<dbReference type="GO" id="GO:0005737">
    <property type="term" value="C:cytoplasm"/>
    <property type="evidence" value="ECO:0007669"/>
    <property type="project" value="TreeGrafter"/>
</dbReference>
<keyword evidence="1" id="KW-0813">Transport</keyword>
<sequence>MSEEADIPTFKCVLVGDGDTGKTTFVERQMTSEFEKRDNTALSCLTSSHARPYKNEPNWHSDLVRVFENIRIVLCGNKIDINDRKVKAKSIVFHRKNTFSTLISPPSRIIILRSPSYG</sequence>